<dbReference type="PANTHER" id="PTHR22957">
    <property type="entry name" value="TBC1 DOMAIN FAMILY MEMBER GTPASE-ACTIVATING PROTEIN"/>
    <property type="match status" value="1"/>
</dbReference>
<feature type="compositionally biased region" description="Polar residues" evidence="2">
    <location>
        <begin position="677"/>
        <end position="692"/>
    </location>
</feature>
<feature type="compositionally biased region" description="Polar residues" evidence="2">
    <location>
        <begin position="423"/>
        <end position="441"/>
    </location>
</feature>
<dbReference type="OrthoDB" id="27140at2759"/>
<reference evidence="5" key="1">
    <citation type="journal article" date="2015" name="PLoS Genet.">
        <title>The dynamic genome and transcriptome of the human fungal pathogen Blastomyces and close relative Emmonsia.</title>
        <authorList>
            <person name="Munoz J.F."/>
            <person name="Gauthier G.M."/>
            <person name="Desjardins C.A."/>
            <person name="Gallo J.E."/>
            <person name="Holder J."/>
            <person name="Sullivan T.D."/>
            <person name="Marty A.J."/>
            <person name="Carmen J.C."/>
            <person name="Chen Z."/>
            <person name="Ding L."/>
            <person name="Gujja S."/>
            <person name="Magrini V."/>
            <person name="Misas E."/>
            <person name="Mitreva M."/>
            <person name="Priest M."/>
            <person name="Saif S."/>
            <person name="Whiston E.A."/>
            <person name="Young S."/>
            <person name="Zeng Q."/>
            <person name="Goldman W.E."/>
            <person name="Mardis E.R."/>
            <person name="Taylor J.W."/>
            <person name="McEwen J.G."/>
            <person name="Clay O.K."/>
            <person name="Klein B.S."/>
            <person name="Cuomo C.A."/>
        </authorList>
    </citation>
    <scope>NUCLEOTIDE SEQUENCE [LARGE SCALE GENOMIC DNA]</scope>
    <source>
        <strain evidence="5">UAMH 3008</strain>
    </source>
</reference>
<feature type="domain" description="Rab-GAP TBC" evidence="3">
    <location>
        <begin position="57"/>
        <end position="321"/>
    </location>
</feature>
<dbReference type="Gene3D" id="1.10.8.270">
    <property type="entry name" value="putative rabgap domain of human tbc1 domain family member 14 like domains"/>
    <property type="match status" value="1"/>
</dbReference>
<proteinExistence type="predicted"/>
<dbReference type="InterPro" id="IPR000195">
    <property type="entry name" value="Rab-GAP-TBC_dom"/>
</dbReference>
<dbReference type="Pfam" id="PF00566">
    <property type="entry name" value="RabGAP-TBC"/>
    <property type="match status" value="1"/>
</dbReference>
<dbReference type="SMART" id="SM00164">
    <property type="entry name" value="TBC"/>
    <property type="match status" value="1"/>
</dbReference>
<dbReference type="FunFam" id="1.10.8.270:FF:000031">
    <property type="entry name" value="TBC1 domain family member 5"/>
    <property type="match status" value="1"/>
</dbReference>
<dbReference type="VEuPathDB" id="FungiDB:EMCG_00942"/>
<dbReference type="EMBL" id="LCZI01001713">
    <property type="protein sequence ID" value="KKZ58451.1"/>
    <property type="molecule type" value="Genomic_DNA"/>
</dbReference>
<evidence type="ECO:0000313" key="4">
    <source>
        <dbReference type="EMBL" id="KKZ58451.1"/>
    </source>
</evidence>
<dbReference type="PROSITE" id="PS50086">
    <property type="entry name" value="TBC_RABGAP"/>
    <property type="match status" value="1"/>
</dbReference>
<feature type="compositionally biased region" description="Polar residues" evidence="2">
    <location>
        <begin position="482"/>
        <end position="491"/>
    </location>
</feature>
<dbReference type="SUPFAM" id="SSF47923">
    <property type="entry name" value="Ypt/Rab-GAP domain of gyp1p"/>
    <property type="match status" value="2"/>
</dbReference>
<feature type="region of interest" description="Disordered" evidence="2">
    <location>
        <begin position="677"/>
        <end position="727"/>
    </location>
</feature>
<dbReference type="InterPro" id="IPR035969">
    <property type="entry name" value="Rab-GAP_TBC_sf"/>
</dbReference>
<feature type="region of interest" description="Disordered" evidence="2">
    <location>
        <begin position="606"/>
        <end position="627"/>
    </location>
</feature>
<keyword evidence="1" id="KW-0343">GTPase activation</keyword>
<dbReference type="FunFam" id="1.10.472.80:FF:000038">
    <property type="entry name" value="TBC1 domain family member 5"/>
    <property type="match status" value="1"/>
</dbReference>
<evidence type="ECO:0000259" key="3">
    <source>
        <dbReference type="PROSITE" id="PS50086"/>
    </source>
</evidence>
<gene>
    <name evidence="4" type="ORF">EMCG_00942</name>
</gene>
<accession>A0A0G2IXC2</accession>
<evidence type="ECO:0000256" key="2">
    <source>
        <dbReference type="SAM" id="MobiDB-lite"/>
    </source>
</evidence>
<evidence type="ECO:0000256" key="1">
    <source>
        <dbReference type="ARBA" id="ARBA00022468"/>
    </source>
</evidence>
<evidence type="ECO:0000313" key="5">
    <source>
        <dbReference type="Proteomes" id="UP000034164"/>
    </source>
</evidence>
<dbReference type="Proteomes" id="UP000034164">
    <property type="component" value="Unassembled WGS sequence"/>
</dbReference>
<organism evidence="4 5">
    <name type="scientific">[Emmonsia] crescens</name>
    <dbReference type="NCBI Taxonomy" id="73230"/>
    <lineage>
        <taxon>Eukaryota</taxon>
        <taxon>Fungi</taxon>
        <taxon>Dikarya</taxon>
        <taxon>Ascomycota</taxon>
        <taxon>Pezizomycotina</taxon>
        <taxon>Eurotiomycetes</taxon>
        <taxon>Eurotiomycetidae</taxon>
        <taxon>Onygenales</taxon>
        <taxon>Ajellomycetaceae</taxon>
        <taxon>Emergomyces</taxon>
    </lineage>
</organism>
<feature type="region of interest" description="Disordered" evidence="2">
    <location>
        <begin position="396"/>
        <end position="442"/>
    </location>
</feature>
<feature type="region of interest" description="Disordered" evidence="2">
    <location>
        <begin position="482"/>
        <end position="512"/>
    </location>
</feature>
<dbReference type="GO" id="GO:0005096">
    <property type="term" value="F:GTPase activator activity"/>
    <property type="evidence" value="ECO:0007669"/>
    <property type="project" value="UniProtKB-KW"/>
</dbReference>
<dbReference type="AlphaFoldDB" id="A0A0G2IXC2"/>
<sequence length="727" mass="82187">MKAVEEARYDLYLPFISPVLPANRLRRKRWDSLFNSTSNSSLAELKRALRDNDGARLCDDGLRSVYWKAFLVHRNIDCASWPSQISDSRAAYLSLREHFLKYIQHPDDLPSTADPLAEDDESPWQTLRRDEAIRAEIYQDVERCMQDNYFFREPTTKARMLDILFIYTKLNADLGYRQGMHELLAPILWVVEHDAIDKKSIDVSASHTGEEDLMLQVLDMDYTEHDSFTLFCALMQTGKLFYEQETRRLPGIQSDVSPIVARSQHIHQVVLRAVDPELADHLQITEILPQIFLTRWIRLLFGREFSFQEVLNIWDLLFAENMRLELIDAVCVAMLLRIRWPLLYADYSSALGLLLRYPTPSPYKPVTFVEDGLFLEKHLNCEGASLLIQKYSGKAPDPNKQYKPPSQVAVPRFPPRKKKPTNRELSNAPSDIPSPSVSPARNHQRRLDSLFQDVSEGLHRRTEGWGVTKVVRGAMVEARRNIQNIQSNASTPAPRRTESPPHESPSPPPINFSTVRELNARISALERRNQALAGMLGEAIKELRTQHEEPSKSKAEAIDLALAKIQFVQVYLEDPTMPIAEERKSTMQATGRARSSDPIFKEPVAKTTVAGKENNTPNGEREAEKEKPLLQPLPESRVAEVANLVKPVPLRPGPATRAPLAESPYSWMLGDSKQRSGFVTSVSAPPEQSRSAGTLFGDNRGNGRRNATGDEEDGVVLNSLRGVSESS</sequence>
<protein>
    <recommendedName>
        <fullName evidence="3">Rab-GAP TBC domain-containing protein</fullName>
    </recommendedName>
</protein>
<name>A0A0G2IXC2_9EURO</name>
<dbReference type="Gene3D" id="1.10.472.80">
    <property type="entry name" value="Ypt/Rab-GAP domain of gyp1p, domain 3"/>
    <property type="match status" value="1"/>
</dbReference>
<dbReference type="PANTHER" id="PTHR22957:SF337">
    <property type="entry name" value="TBC1 DOMAIN FAMILY MEMBER 5"/>
    <property type="match status" value="1"/>
</dbReference>
<comment type="caution">
    <text evidence="4">The sequence shown here is derived from an EMBL/GenBank/DDBJ whole genome shotgun (WGS) entry which is preliminary data.</text>
</comment>